<gene>
    <name evidence="2" type="ORF">MGAL_10B036013</name>
</gene>
<feature type="compositionally biased region" description="Acidic residues" evidence="1">
    <location>
        <begin position="22"/>
        <end position="40"/>
    </location>
</feature>
<protein>
    <submittedName>
        <fullName evidence="2">Uncharacterized protein</fullName>
    </submittedName>
</protein>
<evidence type="ECO:0000256" key="1">
    <source>
        <dbReference type="SAM" id="MobiDB-lite"/>
    </source>
</evidence>
<dbReference type="AlphaFoldDB" id="A0A8B6EAD5"/>
<dbReference type="GO" id="GO:0003743">
    <property type="term" value="F:translation initiation factor activity"/>
    <property type="evidence" value="ECO:0007669"/>
    <property type="project" value="InterPro"/>
</dbReference>
<keyword evidence="3" id="KW-1185">Reference proteome</keyword>
<dbReference type="GO" id="GO:0005852">
    <property type="term" value="C:eukaryotic translation initiation factor 3 complex"/>
    <property type="evidence" value="ECO:0007669"/>
    <property type="project" value="InterPro"/>
</dbReference>
<proteinExistence type="predicted"/>
<sequence>MSDAWDADDFEPEVPVKTTDQWEGEDEDDVKDNWEDDDDEEKKTEEKDQGMLICPINKNTHCNQFELHYGHLKKRDNAYL</sequence>
<organism evidence="2 3">
    <name type="scientific">Mytilus galloprovincialis</name>
    <name type="common">Mediterranean mussel</name>
    <dbReference type="NCBI Taxonomy" id="29158"/>
    <lineage>
        <taxon>Eukaryota</taxon>
        <taxon>Metazoa</taxon>
        <taxon>Spiralia</taxon>
        <taxon>Lophotrochozoa</taxon>
        <taxon>Mollusca</taxon>
        <taxon>Bivalvia</taxon>
        <taxon>Autobranchia</taxon>
        <taxon>Pteriomorphia</taxon>
        <taxon>Mytilida</taxon>
        <taxon>Mytiloidea</taxon>
        <taxon>Mytilidae</taxon>
        <taxon>Mytilinae</taxon>
        <taxon>Mytilus</taxon>
    </lineage>
</organism>
<dbReference type="InterPro" id="IPR013906">
    <property type="entry name" value="eIF3j"/>
</dbReference>
<name>A0A8B6EAD5_MYTGA</name>
<accession>A0A8B6EAD5</accession>
<feature type="compositionally biased region" description="Acidic residues" evidence="1">
    <location>
        <begin position="1"/>
        <end position="12"/>
    </location>
</feature>
<dbReference type="EMBL" id="UYJE01004758">
    <property type="protein sequence ID" value="VDI31053.1"/>
    <property type="molecule type" value="Genomic_DNA"/>
</dbReference>
<dbReference type="Pfam" id="PF08597">
    <property type="entry name" value="eIF3_subunit"/>
    <property type="match status" value="1"/>
</dbReference>
<feature type="region of interest" description="Disordered" evidence="1">
    <location>
        <begin position="1"/>
        <end position="49"/>
    </location>
</feature>
<dbReference type="Proteomes" id="UP000596742">
    <property type="component" value="Unassembled WGS sequence"/>
</dbReference>
<reference evidence="2" key="1">
    <citation type="submission" date="2018-11" db="EMBL/GenBank/DDBJ databases">
        <authorList>
            <person name="Alioto T."/>
            <person name="Alioto T."/>
        </authorList>
    </citation>
    <scope>NUCLEOTIDE SEQUENCE</scope>
</reference>
<comment type="caution">
    <text evidence="2">The sequence shown here is derived from an EMBL/GenBank/DDBJ whole genome shotgun (WGS) entry which is preliminary data.</text>
</comment>
<evidence type="ECO:0000313" key="2">
    <source>
        <dbReference type="EMBL" id="VDI31053.1"/>
    </source>
</evidence>
<evidence type="ECO:0000313" key="3">
    <source>
        <dbReference type="Proteomes" id="UP000596742"/>
    </source>
</evidence>